<name>A0AAT9K045_SYNEL</name>
<proteinExistence type="predicted"/>
<dbReference type="AlphaFoldDB" id="A0AAT9K045"/>
<dbReference type="RefSeq" id="WP_208678016.1">
    <property type="nucleotide sequence ID" value="NZ_CP034671.2"/>
</dbReference>
<evidence type="ECO:0000313" key="1">
    <source>
        <dbReference type="EMBL" id="QFZ93120.2"/>
    </source>
</evidence>
<sequence length="60" mass="6878">MSATDRRWVPSLTVLALAIQRRSLVGFTRRRTLRLDDQDEDLLYRSLPETLTLTTGTTLS</sequence>
<reference evidence="1" key="1">
    <citation type="submission" date="2024-01" db="EMBL/GenBank/DDBJ databases">
        <title>Synechococcus elongatus PCC 11802, a close yet different native of Synechococcus elongatus PCC 11801.</title>
        <authorList>
            <person name="Jaiswal D."/>
            <person name="Sengupta A."/>
            <person name="Sengupta S."/>
            <person name="Pakrasi H.B."/>
            <person name="Wangikar P."/>
        </authorList>
    </citation>
    <scope>NUCLEOTIDE SEQUENCE</scope>
    <source>
        <strain evidence="1">PCC 11802</strain>
    </source>
</reference>
<organism evidence="1">
    <name type="scientific">Synechococcus elongatus PCC 11802</name>
    <dbReference type="NCBI Taxonomy" id="2283154"/>
    <lineage>
        <taxon>Bacteria</taxon>
        <taxon>Bacillati</taxon>
        <taxon>Cyanobacteriota</taxon>
        <taxon>Cyanophyceae</taxon>
        <taxon>Synechococcales</taxon>
        <taxon>Synechococcaceae</taxon>
        <taxon>Synechococcus</taxon>
    </lineage>
</organism>
<dbReference type="EMBL" id="CP034671">
    <property type="protein sequence ID" value="QFZ93120.2"/>
    <property type="molecule type" value="Genomic_DNA"/>
</dbReference>
<protein>
    <submittedName>
        <fullName evidence="1">Uncharacterized protein</fullName>
    </submittedName>
</protein>
<accession>A0AAT9K045</accession>
<gene>
    <name evidence="1" type="ORF">EKO22_13095</name>
</gene>